<dbReference type="AlphaFoldDB" id="A0A4Z2F5D3"/>
<sequence>MNQSCTFIEALEHSGTPFSYFPVMIPPARGDQDTTPTPEAAAEPLSNMQHYVHQAQPQEMETHRSYDHRDVPQYMDIPWLITWVIDLTISVKRAEQCQ</sequence>
<evidence type="ECO:0000313" key="1">
    <source>
        <dbReference type="EMBL" id="TNN36446.1"/>
    </source>
</evidence>
<name>A0A4Z2F5D3_9TELE</name>
<dbReference type="Proteomes" id="UP000314294">
    <property type="component" value="Unassembled WGS sequence"/>
</dbReference>
<protein>
    <submittedName>
        <fullName evidence="1">Uncharacterized protein</fullName>
    </submittedName>
</protein>
<organism evidence="1 2">
    <name type="scientific">Liparis tanakae</name>
    <name type="common">Tanaka's snailfish</name>
    <dbReference type="NCBI Taxonomy" id="230148"/>
    <lineage>
        <taxon>Eukaryota</taxon>
        <taxon>Metazoa</taxon>
        <taxon>Chordata</taxon>
        <taxon>Craniata</taxon>
        <taxon>Vertebrata</taxon>
        <taxon>Euteleostomi</taxon>
        <taxon>Actinopterygii</taxon>
        <taxon>Neopterygii</taxon>
        <taxon>Teleostei</taxon>
        <taxon>Neoteleostei</taxon>
        <taxon>Acanthomorphata</taxon>
        <taxon>Eupercaria</taxon>
        <taxon>Perciformes</taxon>
        <taxon>Cottioidei</taxon>
        <taxon>Cottales</taxon>
        <taxon>Liparidae</taxon>
        <taxon>Liparis</taxon>
    </lineage>
</organism>
<keyword evidence="2" id="KW-1185">Reference proteome</keyword>
<gene>
    <name evidence="1" type="ORF">EYF80_053388</name>
</gene>
<evidence type="ECO:0000313" key="2">
    <source>
        <dbReference type="Proteomes" id="UP000314294"/>
    </source>
</evidence>
<proteinExistence type="predicted"/>
<reference evidence="1 2" key="1">
    <citation type="submission" date="2019-03" db="EMBL/GenBank/DDBJ databases">
        <title>First draft genome of Liparis tanakae, snailfish: a comprehensive survey of snailfish specific genes.</title>
        <authorList>
            <person name="Kim W."/>
            <person name="Song I."/>
            <person name="Jeong J.-H."/>
            <person name="Kim D."/>
            <person name="Kim S."/>
            <person name="Ryu S."/>
            <person name="Song J.Y."/>
            <person name="Lee S.K."/>
        </authorList>
    </citation>
    <scope>NUCLEOTIDE SEQUENCE [LARGE SCALE GENOMIC DNA]</scope>
    <source>
        <tissue evidence="1">Muscle</tissue>
    </source>
</reference>
<dbReference type="EMBL" id="SRLO01001617">
    <property type="protein sequence ID" value="TNN36446.1"/>
    <property type="molecule type" value="Genomic_DNA"/>
</dbReference>
<accession>A0A4Z2F5D3</accession>
<comment type="caution">
    <text evidence="1">The sequence shown here is derived from an EMBL/GenBank/DDBJ whole genome shotgun (WGS) entry which is preliminary data.</text>
</comment>